<gene>
    <name evidence="5" type="ORF">SAMN05421854_112220</name>
</gene>
<proteinExistence type="predicted"/>
<keyword evidence="3" id="KW-0732">Signal</keyword>
<feature type="domain" description="Beta-lactamase class A catalytic" evidence="4">
    <location>
        <begin position="56"/>
        <end position="184"/>
    </location>
</feature>
<dbReference type="PANTHER" id="PTHR35333:SF5">
    <property type="entry name" value="CONSERVED LIPOPROTEIN LPQF-RELATED"/>
    <property type="match status" value="1"/>
</dbReference>
<dbReference type="EMBL" id="FOWC01000012">
    <property type="protein sequence ID" value="SFQ45614.1"/>
    <property type="molecule type" value="Genomic_DNA"/>
</dbReference>
<evidence type="ECO:0000256" key="2">
    <source>
        <dbReference type="ARBA" id="ARBA00030171"/>
    </source>
</evidence>
<accession>A0A1I5YMX8</accession>
<dbReference type="OrthoDB" id="503335at2"/>
<dbReference type="AlphaFoldDB" id="A0A1I5YMX8"/>
<evidence type="ECO:0000313" key="6">
    <source>
        <dbReference type="Proteomes" id="UP000199137"/>
    </source>
</evidence>
<evidence type="ECO:0000256" key="1">
    <source>
        <dbReference type="ARBA" id="ARBA00018879"/>
    </source>
</evidence>
<dbReference type="RefSeq" id="WP_093576072.1">
    <property type="nucleotide sequence ID" value="NZ_FOWC01000012.1"/>
</dbReference>
<organism evidence="5 6">
    <name type="scientific">Amycolatopsis rubida</name>
    <dbReference type="NCBI Taxonomy" id="112413"/>
    <lineage>
        <taxon>Bacteria</taxon>
        <taxon>Bacillati</taxon>
        <taxon>Actinomycetota</taxon>
        <taxon>Actinomycetes</taxon>
        <taxon>Pseudonocardiales</taxon>
        <taxon>Pseudonocardiaceae</taxon>
        <taxon>Amycolatopsis</taxon>
    </lineage>
</organism>
<dbReference type="InterPro" id="IPR000871">
    <property type="entry name" value="Beta-lactam_class-A"/>
</dbReference>
<name>A0A1I5YMX8_9PSEU</name>
<feature type="signal peptide" evidence="3">
    <location>
        <begin position="1"/>
        <end position="27"/>
    </location>
</feature>
<evidence type="ECO:0000259" key="4">
    <source>
        <dbReference type="Pfam" id="PF13354"/>
    </source>
</evidence>
<dbReference type="Proteomes" id="UP000199137">
    <property type="component" value="Unassembled WGS sequence"/>
</dbReference>
<dbReference type="GO" id="GO:0046677">
    <property type="term" value="P:response to antibiotic"/>
    <property type="evidence" value="ECO:0007669"/>
    <property type="project" value="InterPro"/>
</dbReference>
<dbReference type="STRING" id="112413.SAMN05421854_112220"/>
<reference evidence="5 6" key="1">
    <citation type="submission" date="2016-10" db="EMBL/GenBank/DDBJ databases">
        <authorList>
            <person name="de Groot N.N."/>
        </authorList>
    </citation>
    <scope>NUCLEOTIDE SEQUENCE [LARGE SCALE GENOMIC DNA]</scope>
    <source>
        <strain evidence="5 6">DSM 44637</strain>
    </source>
</reference>
<evidence type="ECO:0000256" key="3">
    <source>
        <dbReference type="SAM" id="SignalP"/>
    </source>
</evidence>
<dbReference type="InterPro" id="IPR012338">
    <property type="entry name" value="Beta-lactam/transpept-like"/>
</dbReference>
<evidence type="ECO:0000313" key="5">
    <source>
        <dbReference type="EMBL" id="SFQ45614.1"/>
    </source>
</evidence>
<dbReference type="InterPro" id="IPR045155">
    <property type="entry name" value="Beta-lactam_cat"/>
</dbReference>
<dbReference type="GO" id="GO:0008800">
    <property type="term" value="F:beta-lactamase activity"/>
    <property type="evidence" value="ECO:0007669"/>
    <property type="project" value="InterPro"/>
</dbReference>
<dbReference type="InterPro" id="IPR006311">
    <property type="entry name" value="TAT_signal"/>
</dbReference>
<protein>
    <recommendedName>
        <fullName evidence="1">Beta-lactamase</fullName>
    </recommendedName>
    <alternativeName>
        <fullName evidence="2">Penicillinase</fullName>
    </alternativeName>
</protein>
<dbReference type="PROSITE" id="PS51318">
    <property type="entry name" value="TAT"/>
    <property type="match status" value="1"/>
</dbReference>
<sequence length="369" mass="39543">MLTRRRLLTSVAAAGAATIVAPSLALADPPDQSTPEGWLARLAAHRDDVSAVFSDGTGRRFSHLADRSLTIASAIKVVHLLAYTTAVARGRLDPDEQVRVGDWDARHPYLGDGLVGQGSHLKALTYLGIPCDEYGVAKDPERCVPLHSIAETMICFSDNSAADYLRARLGDRALREAAARGGWRMPDVRMFGGETLLLYFPEYCPPPRSPVVVRRAAGDALSNRFARDPSFRAQVLPRAAGKPPSVAAILAWSAATGQGSAAQLSGMHHEIAASRDRAAVLAQEILAAPLARDKPSGSKALLYKGGNLPGFLVLGLDVLWPDRRPGTGTIFLKNSTPEDLQYGGVLQQLCIDALYRPDTFAALERALGH</sequence>
<dbReference type="SUPFAM" id="SSF56601">
    <property type="entry name" value="beta-lactamase/transpeptidase-like"/>
    <property type="match status" value="1"/>
</dbReference>
<dbReference type="Gene3D" id="3.40.710.10">
    <property type="entry name" value="DD-peptidase/beta-lactamase superfamily"/>
    <property type="match status" value="1"/>
</dbReference>
<dbReference type="PANTHER" id="PTHR35333">
    <property type="entry name" value="BETA-LACTAMASE"/>
    <property type="match status" value="1"/>
</dbReference>
<dbReference type="Pfam" id="PF13354">
    <property type="entry name" value="Beta-lactamase2"/>
    <property type="match status" value="1"/>
</dbReference>
<feature type="chain" id="PRO_5011751193" description="Beta-lactamase" evidence="3">
    <location>
        <begin position="28"/>
        <end position="369"/>
    </location>
</feature>
<dbReference type="GO" id="GO:0030655">
    <property type="term" value="P:beta-lactam antibiotic catabolic process"/>
    <property type="evidence" value="ECO:0007669"/>
    <property type="project" value="InterPro"/>
</dbReference>